<dbReference type="AlphaFoldDB" id="A0A1H6CMR9"/>
<dbReference type="InterPro" id="IPR010610">
    <property type="entry name" value="EryCIII-like_C"/>
</dbReference>
<evidence type="ECO:0000256" key="1">
    <source>
        <dbReference type="ARBA" id="ARBA00022679"/>
    </source>
</evidence>
<reference evidence="3 4" key="1">
    <citation type="submission" date="2016-10" db="EMBL/GenBank/DDBJ databases">
        <authorList>
            <person name="de Groot N.N."/>
        </authorList>
    </citation>
    <scope>NUCLEOTIDE SEQUENCE [LARGE SCALE GENOMIC DNA]</scope>
    <source>
        <strain evidence="3 4">CGMCC 4.2023</strain>
    </source>
</reference>
<proteinExistence type="predicted"/>
<dbReference type="GO" id="GO:0008194">
    <property type="term" value="F:UDP-glycosyltransferase activity"/>
    <property type="evidence" value="ECO:0007669"/>
    <property type="project" value="InterPro"/>
</dbReference>
<dbReference type="GO" id="GO:0016758">
    <property type="term" value="F:hexosyltransferase activity"/>
    <property type="evidence" value="ECO:0007669"/>
    <property type="project" value="UniProtKB-ARBA"/>
</dbReference>
<dbReference type="FunFam" id="3.40.50.2000:FF:000072">
    <property type="entry name" value="Glycosyl transferase"/>
    <property type="match status" value="1"/>
</dbReference>
<evidence type="ECO:0000259" key="2">
    <source>
        <dbReference type="Pfam" id="PF06722"/>
    </source>
</evidence>
<evidence type="ECO:0000313" key="3">
    <source>
        <dbReference type="EMBL" id="SEG74304.1"/>
    </source>
</evidence>
<dbReference type="SUPFAM" id="SSF53756">
    <property type="entry name" value="UDP-Glycosyltransferase/glycogen phosphorylase"/>
    <property type="match status" value="1"/>
</dbReference>
<accession>A0A1H6CMR9</accession>
<sequence>MSKIIVAAPPITGELAPLLELARGLAGRGHDITVLTGSRFRAAVEGRGLAFSPLPGDADFDDRLFGDRPGRAELAPGPEQLNFDWVHAFVDPMPEQHAALQDLLAEDPDQYLVCNALFLGAVPTALGVPGRRPRRWVAVSAVPLALSSDDTTFFGPVPVGPGEDRKAANRAANAGFMQAMQPTQDRLNEVLREMGATETFPPFVDGIITVPDATAALTVPGFEFERSDAPESLRLVGNLTPQRDADWRPPAWWSDLDGSRPVVVVTQGTMANRDLSQLVEPALAGLADLDVTVVAALGREVEALTVPLPANARVADFVPFDVLLPRADVYITNGGAGGIHQALAAGVPVIAAGLTEDKPANAARVAHHGLGIDLRTAPPTPEAVADATRLLLKDAGIRENVQRLAQVHAAHDAVAEIEELVHG</sequence>
<organism evidence="3 4">
    <name type="scientific">Actinacidiphila yanglinensis</name>
    <dbReference type="NCBI Taxonomy" id="310779"/>
    <lineage>
        <taxon>Bacteria</taxon>
        <taxon>Bacillati</taxon>
        <taxon>Actinomycetota</taxon>
        <taxon>Actinomycetes</taxon>
        <taxon>Kitasatosporales</taxon>
        <taxon>Streptomycetaceae</taxon>
        <taxon>Actinacidiphila</taxon>
    </lineage>
</organism>
<dbReference type="PANTHER" id="PTHR48050:SF13">
    <property type="entry name" value="STEROL 3-BETA-GLUCOSYLTRANSFERASE UGT80A2"/>
    <property type="match status" value="1"/>
</dbReference>
<dbReference type="PANTHER" id="PTHR48050">
    <property type="entry name" value="STEROL 3-BETA-GLUCOSYLTRANSFERASE"/>
    <property type="match status" value="1"/>
</dbReference>
<dbReference type="Proteomes" id="UP000236754">
    <property type="component" value="Unassembled WGS sequence"/>
</dbReference>
<keyword evidence="4" id="KW-1185">Reference proteome</keyword>
<dbReference type="GO" id="GO:0017000">
    <property type="term" value="P:antibiotic biosynthetic process"/>
    <property type="evidence" value="ECO:0007669"/>
    <property type="project" value="UniProtKB-ARBA"/>
</dbReference>
<protein>
    <submittedName>
        <fullName evidence="3">UDP:flavonoid glycosyltransferase YjiC, YdhE family</fullName>
    </submittedName>
</protein>
<dbReference type="OrthoDB" id="764352at2"/>
<dbReference type="CDD" id="cd03784">
    <property type="entry name" value="GT1_Gtf-like"/>
    <property type="match status" value="1"/>
</dbReference>
<dbReference type="EMBL" id="FNVU01000009">
    <property type="protein sequence ID" value="SEG74304.1"/>
    <property type="molecule type" value="Genomic_DNA"/>
</dbReference>
<keyword evidence="1 3" id="KW-0808">Transferase</keyword>
<evidence type="ECO:0000313" key="4">
    <source>
        <dbReference type="Proteomes" id="UP000236754"/>
    </source>
</evidence>
<name>A0A1H6CMR9_9ACTN</name>
<dbReference type="InterPro" id="IPR002213">
    <property type="entry name" value="UDP_glucos_trans"/>
</dbReference>
<feature type="domain" description="Erythromycin biosynthesis protein CIII-like C-terminal" evidence="2">
    <location>
        <begin position="283"/>
        <end position="417"/>
    </location>
</feature>
<dbReference type="RefSeq" id="WP_103887703.1">
    <property type="nucleotide sequence ID" value="NZ_FNVU01000009.1"/>
</dbReference>
<dbReference type="Gene3D" id="3.40.50.2000">
    <property type="entry name" value="Glycogen Phosphorylase B"/>
    <property type="match status" value="2"/>
</dbReference>
<dbReference type="InterPro" id="IPR050426">
    <property type="entry name" value="Glycosyltransferase_28"/>
</dbReference>
<gene>
    <name evidence="3" type="ORF">SAMN05216223_109214</name>
</gene>
<dbReference type="Pfam" id="PF06722">
    <property type="entry name" value="EryCIII-like_C"/>
    <property type="match status" value="1"/>
</dbReference>